<evidence type="ECO:0000313" key="20">
    <source>
        <dbReference type="EMBL" id="AEP31536.1"/>
    </source>
</evidence>
<dbReference type="PANTHER" id="PTHR32234">
    <property type="entry name" value="THIOL:DISULFIDE INTERCHANGE PROTEIN DSBD"/>
    <property type="match status" value="1"/>
</dbReference>
<feature type="transmembrane region" description="Helical" evidence="18">
    <location>
        <begin position="599"/>
        <end position="617"/>
    </location>
</feature>
<dbReference type="InterPro" id="IPR017937">
    <property type="entry name" value="Thioredoxin_CS"/>
</dbReference>
<dbReference type="HOGENOM" id="CLU_014657_3_0_6"/>
<feature type="transmembrane region" description="Helical" evidence="18">
    <location>
        <begin position="566"/>
        <end position="587"/>
    </location>
</feature>
<dbReference type="PROSITE" id="PS51352">
    <property type="entry name" value="THIOREDOXIN_2"/>
    <property type="match status" value="1"/>
</dbReference>
<keyword evidence="4 18" id="KW-1003">Cell membrane</keyword>
<keyword evidence="10 18" id="KW-1133">Transmembrane helix</keyword>
<feature type="transmembrane region" description="Helical" evidence="18">
    <location>
        <begin position="428"/>
        <end position="451"/>
    </location>
</feature>
<feature type="transmembrane region" description="Helical" evidence="18">
    <location>
        <begin position="346"/>
        <end position="370"/>
    </location>
</feature>
<feature type="disulfide bond" description="Redox-active" evidence="18">
    <location>
        <begin position="684"/>
        <end position="687"/>
    </location>
</feature>
<comment type="caution">
    <text evidence="18">Lacks conserved residue(s) required for the propagation of feature annotation.</text>
</comment>
<evidence type="ECO:0000256" key="4">
    <source>
        <dbReference type="ARBA" id="ARBA00022475"/>
    </source>
</evidence>
<feature type="transmembrane region" description="Helical" evidence="18">
    <location>
        <begin position="541"/>
        <end position="560"/>
    </location>
</feature>
<accession>G4QNB7</accession>
<keyword evidence="6 18" id="KW-0812">Transmembrane</keyword>
<evidence type="ECO:0000256" key="2">
    <source>
        <dbReference type="ARBA" id="ARBA00007241"/>
    </source>
</evidence>
<evidence type="ECO:0000256" key="3">
    <source>
        <dbReference type="ARBA" id="ARBA00022448"/>
    </source>
</evidence>
<feature type="signal peptide" evidence="18">
    <location>
        <begin position="1"/>
        <end position="31"/>
    </location>
</feature>
<dbReference type="SUPFAM" id="SSF52833">
    <property type="entry name" value="Thioredoxin-like"/>
    <property type="match status" value="1"/>
</dbReference>
<dbReference type="PROSITE" id="PS00194">
    <property type="entry name" value="THIOREDOXIN_1"/>
    <property type="match status" value="1"/>
</dbReference>
<evidence type="ECO:0000256" key="18">
    <source>
        <dbReference type="HAMAP-Rule" id="MF_00399"/>
    </source>
</evidence>
<dbReference type="KEGG" id="gni:GNIT_3442"/>
<evidence type="ECO:0000256" key="15">
    <source>
        <dbReference type="ARBA" id="ARBA00023284"/>
    </source>
</evidence>
<dbReference type="InterPro" id="IPR036929">
    <property type="entry name" value="DsbDN_sf"/>
</dbReference>
<reference evidence="20 21" key="1">
    <citation type="journal article" date="2011" name="J. Bacteriol.">
        <title>Complete genome sequence of seawater bacterium Glaciecola nitratireducens FR1064T.</title>
        <authorList>
            <person name="Bian F."/>
            <person name="Qin Q.L."/>
            <person name="Xie B.B."/>
            <person name="Shu Y.L."/>
            <person name="Zhang X.Y."/>
            <person name="Yu Y."/>
            <person name="Chen B."/>
            <person name="Chen X.L."/>
            <person name="Zhou B.C."/>
            <person name="Zhang Y.Z."/>
        </authorList>
    </citation>
    <scope>NUCLEOTIDE SEQUENCE [LARGE SCALE GENOMIC DNA]</scope>
    <source>
        <strain evidence="21">JCM 12485 / KCTC 12276 / FR1064</strain>
    </source>
</reference>
<evidence type="ECO:0000256" key="13">
    <source>
        <dbReference type="ARBA" id="ARBA00023136"/>
    </source>
</evidence>
<name>G4QNB7_GLANF</name>
<evidence type="ECO:0000256" key="9">
    <source>
        <dbReference type="ARBA" id="ARBA00022982"/>
    </source>
</evidence>
<comment type="function">
    <text evidence="18">Required to facilitate the formation of correct disulfide bonds in some periplasmic proteins and for the assembly of the periplasmic c-type cytochromes. Acts by transferring electrons from cytoplasmic thioredoxin to the periplasm. This transfer involves a cascade of disulfide bond formation and reduction steps.</text>
</comment>
<dbReference type="Gene3D" id="2.60.40.1250">
    <property type="entry name" value="Thiol:disulfide interchange protein DsbD, N-terminal domain"/>
    <property type="match status" value="2"/>
</dbReference>
<evidence type="ECO:0000256" key="16">
    <source>
        <dbReference type="ARBA" id="ARBA00047388"/>
    </source>
</evidence>
<evidence type="ECO:0000256" key="10">
    <source>
        <dbReference type="ARBA" id="ARBA00022989"/>
    </source>
</evidence>
<keyword evidence="3 18" id="KW-0813">Transport</keyword>
<keyword evidence="13 18" id="KW-0472">Membrane</keyword>
<feature type="transmembrane region" description="Helical" evidence="18">
    <location>
        <begin position="472"/>
        <end position="500"/>
    </location>
</feature>
<dbReference type="NCBIfam" id="NF001419">
    <property type="entry name" value="PRK00293.1"/>
    <property type="match status" value="1"/>
</dbReference>
<dbReference type="eggNOG" id="COG4232">
    <property type="taxonomic scope" value="Bacteria"/>
</dbReference>
<dbReference type="CDD" id="cd02953">
    <property type="entry name" value="DsbDgamma"/>
    <property type="match status" value="1"/>
</dbReference>
<dbReference type="InterPro" id="IPR036249">
    <property type="entry name" value="Thioredoxin-like_sf"/>
</dbReference>
<dbReference type="Gene3D" id="3.40.30.10">
    <property type="entry name" value="Glutaredoxin"/>
    <property type="match status" value="1"/>
</dbReference>
<proteinExistence type="inferred from homology"/>
<dbReference type="SUPFAM" id="SSF74863">
    <property type="entry name" value="Thiol:disulfide interchange protein DsbD, N-terminal domain (DsbD-alpha)"/>
    <property type="match status" value="2"/>
</dbReference>
<keyword evidence="14 18" id="KW-1015">Disulfide bond</keyword>
<evidence type="ECO:0000256" key="1">
    <source>
        <dbReference type="ARBA" id="ARBA00004429"/>
    </source>
</evidence>
<dbReference type="InterPro" id="IPR028250">
    <property type="entry name" value="DsbDN"/>
</dbReference>
<keyword evidence="7 18" id="KW-0732">Signal</keyword>
<dbReference type="GO" id="GO:0009055">
    <property type="term" value="F:electron transfer activity"/>
    <property type="evidence" value="ECO:0007669"/>
    <property type="project" value="UniProtKB-UniRule"/>
</dbReference>
<dbReference type="InterPro" id="IPR013766">
    <property type="entry name" value="Thioredoxin_domain"/>
</dbReference>
<evidence type="ECO:0000313" key="21">
    <source>
        <dbReference type="Proteomes" id="UP000009282"/>
    </source>
</evidence>
<dbReference type="Pfam" id="PF13899">
    <property type="entry name" value="Thioredoxin_7"/>
    <property type="match status" value="1"/>
</dbReference>
<evidence type="ECO:0000256" key="5">
    <source>
        <dbReference type="ARBA" id="ARBA00022519"/>
    </source>
</evidence>
<dbReference type="Pfam" id="PF11412">
    <property type="entry name" value="DsbD_N"/>
    <property type="match status" value="2"/>
</dbReference>
<evidence type="ECO:0000256" key="11">
    <source>
        <dbReference type="ARBA" id="ARBA00023002"/>
    </source>
</evidence>
<dbReference type="InterPro" id="IPR035671">
    <property type="entry name" value="DsbD_gamma"/>
</dbReference>
<keyword evidence="12 18" id="KW-0520">NAD</keyword>
<feature type="domain" description="Thioredoxin" evidence="19">
    <location>
        <begin position="629"/>
        <end position="769"/>
    </location>
</feature>
<dbReference type="PANTHER" id="PTHR32234:SF0">
    <property type="entry name" value="THIOL:DISULFIDE INTERCHANGE PROTEIN DSBD"/>
    <property type="match status" value="1"/>
</dbReference>
<keyword evidence="21" id="KW-1185">Reference proteome</keyword>
<evidence type="ECO:0000256" key="12">
    <source>
        <dbReference type="ARBA" id="ARBA00023027"/>
    </source>
</evidence>
<dbReference type="InterPro" id="IPR003834">
    <property type="entry name" value="Cyt_c_assmbl_TM_dom"/>
</dbReference>
<dbReference type="STRING" id="1085623.GNIT_3442"/>
<protein>
    <recommendedName>
        <fullName evidence="18">Thiol:disulfide interchange protein DsbD</fullName>
        <ecNumber evidence="18">1.8.1.8</ecNumber>
    </recommendedName>
    <alternativeName>
        <fullName evidence="18">Protein-disulfide reductase</fullName>
        <shortName evidence="18">Disulfide reductase</shortName>
    </alternativeName>
</protein>
<keyword evidence="15 18" id="KW-0676">Redox-active center</keyword>
<dbReference type="GO" id="GO:0047134">
    <property type="term" value="F:protein-disulfide reductase [NAD(P)H] activity"/>
    <property type="evidence" value="ECO:0007669"/>
    <property type="project" value="UniProtKB-UniRule"/>
</dbReference>
<evidence type="ECO:0000256" key="7">
    <source>
        <dbReference type="ARBA" id="ARBA00022729"/>
    </source>
</evidence>
<keyword evidence="11 18" id="KW-0560">Oxidoreductase</keyword>
<dbReference type="AlphaFoldDB" id="G4QNB7"/>
<dbReference type="GO" id="GO:0017004">
    <property type="term" value="P:cytochrome complex assembly"/>
    <property type="evidence" value="ECO:0007669"/>
    <property type="project" value="UniProtKB-UniRule"/>
</dbReference>
<gene>
    <name evidence="18 20" type="primary">dsbD</name>
    <name evidence="20" type="ordered locus">GNIT_3442</name>
</gene>
<comment type="catalytic activity">
    <reaction evidence="16 18">
        <text>[protein]-dithiol + NAD(+) = [protein]-disulfide + NADH + H(+)</text>
        <dbReference type="Rhea" id="RHEA:18749"/>
        <dbReference type="Rhea" id="RHEA-COMP:10593"/>
        <dbReference type="Rhea" id="RHEA-COMP:10594"/>
        <dbReference type="ChEBI" id="CHEBI:15378"/>
        <dbReference type="ChEBI" id="CHEBI:29950"/>
        <dbReference type="ChEBI" id="CHEBI:50058"/>
        <dbReference type="ChEBI" id="CHEBI:57540"/>
        <dbReference type="ChEBI" id="CHEBI:57945"/>
        <dbReference type="EC" id="1.8.1.8"/>
    </reaction>
</comment>
<evidence type="ECO:0000259" key="19">
    <source>
        <dbReference type="PROSITE" id="PS51352"/>
    </source>
</evidence>
<keyword evidence="8 18" id="KW-0201">Cytochrome c-type biogenesis</keyword>
<keyword evidence="9 18" id="KW-0249">Electron transport</keyword>
<dbReference type="EC" id="1.8.1.8" evidence="18"/>
<dbReference type="InterPro" id="IPR022910">
    <property type="entry name" value="Thiol_diS_interchange_DbsD"/>
</dbReference>
<evidence type="ECO:0000256" key="8">
    <source>
        <dbReference type="ARBA" id="ARBA00022748"/>
    </source>
</evidence>
<evidence type="ECO:0000256" key="17">
    <source>
        <dbReference type="ARBA" id="ARBA00047804"/>
    </source>
</evidence>
<dbReference type="Proteomes" id="UP000009282">
    <property type="component" value="Chromosome"/>
</dbReference>
<sequence precursor="true">MKFFQQFKMSLRSWALVAMAVLIAYPQACKAQIDVSPQTLFQDMPSFLKVDQAFQMDFEQSGNQLIVKWDVAEGYYLYKKQFSIEADGALLGEPIYPEASEIEDEYFGLSEVFKQDIEVVYPIIKADADAVIKVRFQGCAEAGLCYPPKQNDIYLTAVAMNNPIQEGESNPFDDASKINKSDSKDSLQDLFDEQPTFVKVEEAFGFSFEQVDGKLIVNWDIEDGYYLYKKQFKTVINNGELSEPVYPAATQIEDEFFGISDVFFEDMTVEYQIVWAKQDAAVKLRFQGCATAGLCYPPTTKVIYLNAVGEPVLTAANANGSSADNNSAPQSEQFQLADRLLSNDSFLITLGLFVLLGLGLAFTPCVFPMYPILSSIIVGAGKNKLTTSRAFFLSFVYVQGMAITYSLLGLVVASAGVQFQAALQSPTILIIFIILFVALAIAMFGGYEIQLPSKWQEKLNGVSNSQKAGNPIGVFIMGVISGLVASPCTTAPLTAILLVIAQSGDLTLGFTALYALSIGMGIPLILFGMTGGKLLPKAGQWMNVVKASFGFMMLSVAILFVERFIIADWTMLLWVALGLALFSYWFVVNLDSKTTFLKGVRTLVIMVGLVLSIIAGMNSTAKLGLHSFSLLGSTAQVQSSQYDINTKGHPEFMVVKNLEDLYGKVAAASADGKSVMVDLYADWCVACKEFESRTFPDPQVIKALENTVWMQIDLTDNTPEGLEFQEQFNITGLPTILFFDKNGYELPRGRVTGFMKAEPFAKHVEQLLNQG</sequence>
<feature type="transmembrane region" description="Helical" evidence="18">
    <location>
        <begin position="506"/>
        <end position="529"/>
    </location>
</feature>
<organism evidence="20 21">
    <name type="scientific">Glaciecola nitratireducens (strain JCM 12485 / KCTC 12276 / FR1064)</name>
    <dbReference type="NCBI Taxonomy" id="1085623"/>
    <lineage>
        <taxon>Bacteria</taxon>
        <taxon>Pseudomonadati</taxon>
        <taxon>Pseudomonadota</taxon>
        <taxon>Gammaproteobacteria</taxon>
        <taxon>Alteromonadales</taxon>
        <taxon>Alteromonadaceae</taxon>
        <taxon>Brumicola</taxon>
    </lineage>
</organism>
<comment type="subcellular location">
    <subcellularLocation>
        <location evidence="1 18">Cell inner membrane</location>
        <topology evidence="1 18">Multi-pass membrane protein</topology>
    </subcellularLocation>
</comment>
<keyword evidence="5 18" id="KW-0997">Cell inner membrane</keyword>
<feature type="transmembrane region" description="Helical" evidence="18">
    <location>
        <begin position="391"/>
        <end position="416"/>
    </location>
</feature>
<dbReference type="HAMAP" id="MF_00399">
    <property type="entry name" value="DbsD"/>
    <property type="match status" value="1"/>
</dbReference>
<evidence type="ECO:0000256" key="6">
    <source>
        <dbReference type="ARBA" id="ARBA00022692"/>
    </source>
</evidence>
<comment type="catalytic activity">
    <reaction evidence="17 18">
        <text>[protein]-dithiol + NADP(+) = [protein]-disulfide + NADPH + H(+)</text>
        <dbReference type="Rhea" id="RHEA:18753"/>
        <dbReference type="Rhea" id="RHEA-COMP:10593"/>
        <dbReference type="Rhea" id="RHEA-COMP:10594"/>
        <dbReference type="ChEBI" id="CHEBI:15378"/>
        <dbReference type="ChEBI" id="CHEBI:29950"/>
        <dbReference type="ChEBI" id="CHEBI:50058"/>
        <dbReference type="ChEBI" id="CHEBI:57783"/>
        <dbReference type="ChEBI" id="CHEBI:58349"/>
        <dbReference type="EC" id="1.8.1.8"/>
    </reaction>
</comment>
<dbReference type="GO" id="GO:0005886">
    <property type="term" value="C:plasma membrane"/>
    <property type="evidence" value="ECO:0007669"/>
    <property type="project" value="UniProtKB-SubCell"/>
</dbReference>
<feature type="disulfide bond" description="Redox-active" evidence="18">
    <location>
        <begin position="289"/>
        <end position="295"/>
    </location>
</feature>
<feature type="chain" id="PRO_5009012870" description="Thiol:disulfide interchange protein DsbD" evidence="18">
    <location>
        <begin position="32"/>
        <end position="771"/>
    </location>
</feature>
<comment type="similarity">
    <text evidence="2 18">Belongs to the thioredoxin family. DsbD subfamily.</text>
</comment>
<dbReference type="GO" id="GO:0045454">
    <property type="term" value="P:cell redox homeostasis"/>
    <property type="evidence" value="ECO:0007669"/>
    <property type="project" value="TreeGrafter"/>
</dbReference>
<evidence type="ECO:0000256" key="14">
    <source>
        <dbReference type="ARBA" id="ARBA00023157"/>
    </source>
</evidence>
<dbReference type="EMBL" id="CP003060">
    <property type="protein sequence ID" value="AEP31536.1"/>
    <property type="molecule type" value="Genomic_DNA"/>
</dbReference>
<dbReference type="Pfam" id="PF02683">
    <property type="entry name" value="DsbD_TM"/>
    <property type="match status" value="1"/>
</dbReference>